<accession>A0A5N5SYF9</accession>
<dbReference type="GO" id="GO:0005654">
    <property type="term" value="C:nucleoplasm"/>
    <property type="evidence" value="ECO:0007669"/>
    <property type="project" value="UniProtKB-SubCell"/>
</dbReference>
<feature type="compositionally biased region" description="Polar residues" evidence="5">
    <location>
        <begin position="231"/>
        <end position="279"/>
    </location>
</feature>
<reference evidence="7 8" key="1">
    <citation type="journal article" date="2019" name="PLoS Biol.">
        <title>Sex chromosomes control vertical transmission of feminizing Wolbachia symbionts in an isopod.</title>
        <authorList>
            <person name="Becking T."/>
            <person name="Chebbi M.A."/>
            <person name="Giraud I."/>
            <person name="Moumen B."/>
            <person name="Laverre T."/>
            <person name="Caubet Y."/>
            <person name="Peccoud J."/>
            <person name="Gilbert C."/>
            <person name="Cordaux R."/>
        </authorList>
    </citation>
    <scope>NUCLEOTIDE SEQUENCE [LARGE SCALE GENOMIC DNA]</scope>
    <source>
        <strain evidence="7">ANa2</strain>
        <tissue evidence="7">Whole body excluding digestive tract and cuticle</tissue>
    </source>
</reference>
<evidence type="ECO:0000256" key="3">
    <source>
        <dbReference type="ARBA" id="ARBA00023242"/>
    </source>
</evidence>
<comment type="caution">
    <text evidence="7">The sequence shown here is derived from an EMBL/GenBank/DDBJ whole genome shotgun (WGS) entry which is preliminary data.</text>
</comment>
<protein>
    <submittedName>
        <fullName evidence="7">RNA-binding protein 7</fullName>
    </submittedName>
</protein>
<dbReference type="InterPro" id="IPR012677">
    <property type="entry name" value="Nucleotide-bd_a/b_plait_sf"/>
</dbReference>
<dbReference type="Gene3D" id="3.30.70.330">
    <property type="match status" value="1"/>
</dbReference>
<dbReference type="SUPFAM" id="SSF54928">
    <property type="entry name" value="RNA-binding domain, RBD"/>
    <property type="match status" value="1"/>
</dbReference>
<keyword evidence="8" id="KW-1185">Reference proteome</keyword>
<feature type="domain" description="RRM" evidence="6">
    <location>
        <begin position="10"/>
        <end position="74"/>
    </location>
</feature>
<dbReference type="AlphaFoldDB" id="A0A5N5SYF9"/>
<dbReference type="InterPro" id="IPR035979">
    <property type="entry name" value="RBD_domain_sf"/>
</dbReference>
<feature type="compositionally biased region" description="Basic and acidic residues" evidence="5">
    <location>
        <begin position="199"/>
        <end position="230"/>
    </location>
</feature>
<dbReference type="InterPro" id="IPR052285">
    <property type="entry name" value="NEXT_complex_subunit"/>
</dbReference>
<feature type="compositionally biased region" description="Low complexity" evidence="5">
    <location>
        <begin position="286"/>
        <end position="306"/>
    </location>
</feature>
<keyword evidence="3" id="KW-0539">Nucleus</keyword>
<organism evidence="7 8">
    <name type="scientific">Armadillidium nasatum</name>
    <dbReference type="NCBI Taxonomy" id="96803"/>
    <lineage>
        <taxon>Eukaryota</taxon>
        <taxon>Metazoa</taxon>
        <taxon>Ecdysozoa</taxon>
        <taxon>Arthropoda</taxon>
        <taxon>Crustacea</taxon>
        <taxon>Multicrustacea</taxon>
        <taxon>Malacostraca</taxon>
        <taxon>Eumalacostraca</taxon>
        <taxon>Peracarida</taxon>
        <taxon>Isopoda</taxon>
        <taxon>Oniscidea</taxon>
        <taxon>Crinocheta</taxon>
        <taxon>Armadillidiidae</taxon>
        <taxon>Armadillidium</taxon>
    </lineage>
</organism>
<dbReference type="GO" id="GO:0000381">
    <property type="term" value="P:regulation of alternative mRNA splicing, via spliceosome"/>
    <property type="evidence" value="ECO:0007669"/>
    <property type="project" value="TreeGrafter"/>
</dbReference>
<dbReference type="OrthoDB" id="407442at2759"/>
<dbReference type="PANTHER" id="PTHR13798:SF11">
    <property type="entry name" value="RNA-BINDING PROTEIN 7-RELATED"/>
    <property type="match status" value="1"/>
</dbReference>
<dbReference type="GO" id="GO:0003727">
    <property type="term" value="F:single-stranded RNA binding"/>
    <property type="evidence" value="ECO:0007669"/>
    <property type="project" value="TreeGrafter"/>
</dbReference>
<keyword evidence="2 4" id="KW-0694">RNA-binding</keyword>
<gene>
    <name evidence="7" type="primary">RBM7</name>
    <name evidence="7" type="ORF">Anas_06040</name>
</gene>
<dbReference type="PANTHER" id="PTHR13798">
    <property type="entry name" value="RNA BINDING MOTIF RBM PROTEIN -RELATED"/>
    <property type="match status" value="1"/>
</dbReference>
<feature type="region of interest" description="Disordered" evidence="5">
    <location>
        <begin position="177"/>
        <end position="353"/>
    </location>
</feature>
<name>A0A5N5SYF9_9CRUS</name>
<evidence type="ECO:0000259" key="6">
    <source>
        <dbReference type="PROSITE" id="PS50102"/>
    </source>
</evidence>
<evidence type="ECO:0000256" key="4">
    <source>
        <dbReference type="PROSITE-ProRule" id="PRU00176"/>
    </source>
</evidence>
<feature type="compositionally biased region" description="Basic and acidic residues" evidence="5">
    <location>
        <begin position="307"/>
        <end position="334"/>
    </location>
</feature>
<dbReference type="PROSITE" id="PS50102">
    <property type="entry name" value="RRM"/>
    <property type="match status" value="1"/>
</dbReference>
<dbReference type="Pfam" id="PF00076">
    <property type="entry name" value="RRM_1"/>
    <property type="match status" value="1"/>
</dbReference>
<evidence type="ECO:0000256" key="1">
    <source>
        <dbReference type="ARBA" id="ARBA00004642"/>
    </source>
</evidence>
<sequence length="353" mass="40832">MFACVNIEPDLFYVYKIYAGPIKSLTIPKDKSTKKPRSFGFVTFKDEVSMPYAYYLFRELPLFGKPLKVEPRNKRYNIPPANCVGVHSIEPKIGKNNESQEASVRDLTAQNQFSSYSPQQQLIDNARQSPNSSSLMGLSQPYWMLNYNCNNNVNAPPAVDTNAMINFKNCFENSPLQHESNSYNHRSNQSANFSPTFNDLRDRDRSHNSSRFSEDIHFSPRLSGRLEFHNNGRNNHSPYNNRNSTPKSNSHCYHQGHGNSPHSNSYSRRNDSPRSNFNPYNDRDCNSPNSPYYNRSFNNSRNSSPYNDRDRAHFPGKRDSYGNDDRRDNRRSRDGGGGSHHNRSYHNDRNQRY</sequence>
<evidence type="ECO:0000313" key="8">
    <source>
        <dbReference type="Proteomes" id="UP000326759"/>
    </source>
</evidence>
<evidence type="ECO:0000256" key="2">
    <source>
        <dbReference type="ARBA" id="ARBA00022884"/>
    </source>
</evidence>
<dbReference type="Proteomes" id="UP000326759">
    <property type="component" value="Unassembled WGS sequence"/>
</dbReference>
<feature type="compositionally biased region" description="Polar residues" evidence="5">
    <location>
        <begin position="177"/>
        <end position="197"/>
    </location>
</feature>
<dbReference type="EMBL" id="SEYY01018767">
    <property type="protein sequence ID" value="KAB7499017.1"/>
    <property type="molecule type" value="Genomic_DNA"/>
</dbReference>
<evidence type="ECO:0000256" key="5">
    <source>
        <dbReference type="SAM" id="MobiDB-lite"/>
    </source>
</evidence>
<proteinExistence type="predicted"/>
<comment type="subcellular location">
    <subcellularLocation>
        <location evidence="1">Nucleus</location>
        <location evidence="1">Nucleoplasm</location>
    </subcellularLocation>
</comment>
<dbReference type="InterPro" id="IPR000504">
    <property type="entry name" value="RRM_dom"/>
</dbReference>
<evidence type="ECO:0000313" key="7">
    <source>
        <dbReference type="EMBL" id="KAB7499017.1"/>
    </source>
</evidence>